<name>A0AAD6VJB1_9AGAR</name>
<comment type="caution">
    <text evidence="1">The sequence shown here is derived from an EMBL/GenBank/DDBJ whole genome shotgun (WGS) entry which is preliminary data.</text>
</comment>
<organism evidence="1 2">
    <name type="scientific">Mycena pura</name>
    <dbReference type="NCBI Taxonomy" id="153505"/>
    <lineage>
        <taxon>Eukaryota</taxon>
        <taxon>Fungi</taxon>
        <taxon>Dikarya</taxon>
        <taxon>Basidiomycota</taxon>
        <taxon>Agaricomycotina</taxon>
        <taxon>Agaricomycetes</taxon>
        <taxon>Agaricomycetidae</taxon>
        <taxon>Agaricales</taxon>
        <taxon>Marasmiineae</taxon>
        <taxon>Mycenaceae</taxon>
        <taxon>Mycena</taxon>
    </lineage>
</organism>
<evidence type="ECO:0000313" key="2">
    <source>
        <dbReference type="Proteomes" id="UP001219525"/>
    </source>
</evidence>
<protein>
    <submittedName>
        <fullName evidence="1">Uncharacterized protein</fullName>
    </submittedName>
</protein>
<sequence length="453" mass="49929">MPSKSVITQIRVENIVTCLNAAVELVSKGLKTPFLESIVNTVCSLLAAAQTIKKNKDECVEILEQIHQLLCAIIQVHITSNTAGDLSPKVNRVHLLGDMAAIEESAHQMGSVFLNSSHSISLLPPKPKIFRRREAELSAIVNLFRTEAPRIAISGGMGKTNTRTITGSSLPCDTVSTSVRLAGLIGAHKGPKSGNDPTRPVKHHFLYPSPGGERPHSAKPRSPIVPGEAAVGIPVPNHRERIPLRVLARRTKYFAYHDESEKLVTSAKLCEPPAIRGDVSFVREKFWNHHVLNFRRRLHPQTSQCLYLGSEPAGASRLGEAGTAGSETGIPRTACLKPSQGKLELECISLPAAKQARRWFDSATGHMRYIHVIRTHRYLWAHLHLNESRFPVLARAVRYSTLYAKPRANVLTISQRTYISTCGGVSLFPVRFRIVTSTATVTLNIRIFRSISD</sequence>
<evidence type="ECO:0000313" key="1">
    <source>
        <dbReference type="EMBL" id="KAJ7214819.1"/>
    </source>
</evidence>
<keyword evidence="2" id="KW-1185">Reference proteome</keyword>
<dbReference type="AlphaFoldDB" id="A0AAD6VJB1"/>
<proteinExistence type="predicted"/>
<accession>A0AAD6VJB1</accession>
<gene>
    <name evidence="1" type="ORF">GGX14DRAFT_609480</name>
</gene>
<reference evidence="1" key="1">
    <citation type="submission" date="2023-03" db="EMBL/GenBank/DDBJ databases">
        <title>Massive genome expansion in bonnet fungi (Mycena s.s.) driven by repeated elements and novel gene families across ecological guilds.</title>
        <authorList>
            <consortium name="Lawrence Berkeley National Laboratory"/>
            <person name="Harder C.B."/>
            <person name="Miyauchi S."/>
            <person name="Viragh M."/>
            <person name="Kuo A."/>
            <person name="Thoen E."/>
            <person name="Andreopoulos B."/>
            <person name="Lu D."/>
            <person name="Skrede I."/>
            <person name="Drula E."/>
            <person name="Henrissat B."/>
            <person name="Morin E."/>
            <person name="Kohler A."/>
            <person name="Barry K."/>
            <person name="LaButti K."/>
            <person name="Morin E."/>
            <person name="Salamov A."/>
            <person name="Lipzen A."/>
            <person name="Mereny Z."/>
            <person name="Hegedus B."/>
            <person name="Baldrian P."/>
            <person name="Stursova M."/>
            <person name="Weitz H."/>
            <person name="Taylor A."/>
            <person name="Grigoriev I.V."/>
            <person name="Nagy L.G."/>
            <person name="Martin F."/>
            <person name="Kauserud H."/>
        </authorList>
    </citation>
    <scope>NUCLEOTIDE SEQUENCE</scope>
    <source>
        <strain evidence="1">9144</strain>
    </source>
</reference>
<dbReference type="EMBL" id="JARJCW010000018">
    <property type="protein sequence ID" value="KAJ7214819.1"/>
    <property type="molecule type" value="Genomic_DNA"/>
</dbReference>
<dbReference type="Proteomes" id="UP001219525">
    <property type="component" value="Unassembled WGS sequence"/>
</dbReference>